<dbReference type="GO" id="GO:0004519">
    <property type="term" value="F:endonuclease activity"/>
    <property type="evidence" value="ECO:0007669"/>
    <property type="project" value="UniProtKB-KW"/>
</dbReference>
<dbReference type="InterPro" id="IPR016071">
    <property type="entry name" value="Staphylococal_nuclease_OB-fold"/>
</dbReference>
<name>A0A8T4HCQ5_9SPHI</name>
<feature type="domain" description="TNase-like" evidence="5">
    <location>
        <begin position="78"/>
        <end position="211"/>
    </location>
</feature>
<dbReference type="SUPFAM" id="SSF50199">
    <property type="entry name" value="Staphylococcal nuclease"/>
    <property type="match status" value="1"/>
</dbReference>
<evidence type="ECO:0000256" key="4">
    <source>
        <dbReference type="SAM" id="MobiDB-lite"/>
    </source>
</evidence>
<keyword evidence="1" id="KW-0540">Nuclease</keyword>
<evidence type="ECO:0000256" key="1">
    <source>
        <dbReference type="ARBA" id="ARBA00022722"/>
    </source>
</evidence>
<proteinExistence type="predicted"/>
<feature type="region of interest" description="Disordered" evidence="4">
    <location>
        <begin position="22"/>
        <end position="76"/>
    </location>
</feature>
<accession>A0A8T4HCQ5</accession>
<dbReference type="PANTHER" id="PTHR12302">
    <property type="entry name" value="EBNA2 BINDING PROTEIN P100"/>
    <property type="match status" value="1"/>
</dbReference>
<dbReference type="InterPro" id="IPR035437">
    <property type="entry name" value="SNase_OB-fold_sf"/>
</dbReference>
<gene>
    <name evidence="6" type="ORF">J5U18_09955</name>
</gene>
<dbReference type="PROSITE" id="PS50830">
    <property type="entry name" value="TNASE_3"/>
    <property type="match status" value="1"/>
</dbReference>
<organism evidence="6 7">
    <name type="scientific">Rhinopithecimicrobium faecis</name>
    <dbReference type="NCBI Taxonomy" id="2820698"/>
    <lineage>
        <taxon>Bacteria</taxon>
        <taxon>Pseudomonadati</taxon>
        <taxon>Bacteroidota</taxon>
        <taxon>Sphingobacteriia</taxon>
        <taxon>Sphingobacteriales</taxon>
        <taxon>Sphingobacteriaceae</taxon>
        <taxon>Rhinopithecimicrobium</taxon>
    </lineage>
</organism>
<dbReference type="GO" id="GO:0016787">
    <property type="term" value="F:hydrolase activity"/>
    <property type="evidence" value="ECO:0007669"/>
    <property type="project" value="UniProtKB-KW"/>
</dbReference>
<keyword evidence="3" id="KW-0378">Hydrolase</keyword>
<evidence type="ECO:0000256" key="3">
    <source>
        <dbReference type="ARBA" id="ARBA00022801"/>
    </source>
</evidence>
<sequence>MKLYVFPLLILLQCCQPATTKQVKSSSEHAQTYDYGTSNDLITGSNSKETKENVRSSTAKENARSSTAKEHARSSNDNGQLFKVRRVVDGDTFIIEDGSKKGGRVRLLGVDAPESAKSERKEIQFYGLEAKQYLTKLLVGKTVRLTYDVGKQDQYGRILAYAYLGDHFINADLIKNGYAKTMTIPPNVRNKDYFLKLQREAREKQRGLWTIK</sequence>
<evidence type="ECO:0000313" key="7">
    <source>
        <dbReference type="Proteomes" id="UP000679691"/>
    </source>
</evidence>
<feature type="compositionally biased region" description="Polar residues" evidence="4">
    <location>
        <begin position="22"/>
        <end position="47"/>
    </location>
</feature>
<protein>
    <submittedName>
        <fullName evidence="6">Thermonuclease family protein</fullName>
    </submittedName>
</protein>
<dbReference type="PANTHER" id="PTHR12302:SF3">
    <property type="entry name" value="SERINE_THREONINE-PROTEIN KINASE 31"/>
    <property type="match status" value="1"/>
</dbReference>
<dbReference type="RefSeq" id="WP_353547389.1">
    <property type="nucleotide sequence ID" value="NZ_JAGKSB010000011.1"/>
</dbReference>
<dbReference type="Proteomes" id="UP000679691">
    <property type="component" value="Unassembled WGS sequence"/>
</dbReference>
<dbReference type="GO" id="GO:0005737">
    <property type="term" value="C:cytoplasm"/>
    <property type="evidence" value="ECO:0007669"/>
    <property type="project" value="TreeGrafter"/>
</dbReference>
<evidence type="ECO:0000256" key="2">
    <source>
        <dbReference type="ARBA" id="ARBA00022759"/>
    </source>
</evidence>
<reference evidence="6" key="1">
    <citation type="submission" date="2021-03" db="EMBL/GenBank/DDBJ databases">
        <authorList>
            <person name="Lu T."/>
            <person name="Wang Q."/>
            <person name="Han X."/>
        </authorList>
    </citation>
    <scope>NUCLEOTIDE SEQUENCE</scope>
    <source>
        <strain evidence="6">WQ 2009</strain>
    </source>
</reference>
<dbReference type="SMART" id="SM00318">
    <property type="entry name" value="SNc"/>
    <property type="match status" value="1"/>
</dbReference>
<dbReference type="EMBL" id="JAGKSB010000011">
    <property type="protein sequence ID" value="MBP3943886.1"/>
    <property type="molecule type" value="Genomic_DNA"/>
</dbReference>
<dbReference type="Pfam" id="PF00565">
    <property type="entry name" value="SNase"/>
    <property type="match status" value="1"/>
</dbReference>
<dbReference type="AlphaFoldDB" id="A0A8T4HCQ5"/>
<keyword evidence="2" id="KW-0255">Endonuclease</keyword>
<evidence type="ECO:0000259" key="5">
    <source>
        <dbReference type="PROSITE" id="PS50830"/>
    </source>
</evidence>
<evidence type="ECO:0000313" key="6">
    <source>
        <dbReference type="EMBL" id="MBP3943886.1"/>
    </source>
</evidence>
<dbReference type="Gene3D" id="2.40.50.90">
    <property type="match status" value="1"/>
</dbReference>
<comment type="caution">
    <text evidence="6">The sequence shown here is derived from an EMBL/GenBank/DDBJ whole genome shotgun (WGS) entry which is preliminary data.</text>
</comment>
<keyword evidence="7" id="KW-1185">Reference proteome</keyword>
<feature type="compositionally biased region" description="Basic and acidic residues" evidence="4">
    <location>
        <begin position="61"/>
        <end position="74"/>
    </location>
</feature>